<dbReference type="AlphaFoldDB" id="A0A8S1QWB9"/>
<dbReference type="EMBL" id="CAJJDN010000125">
    <property type="protein sequence ID" value="CAD8120196.1"/>
    <property type="molecule type" value="Genomic_DNA"/>
</dbReference>
<feature type="coiled-coil region" evidence="1">
    <location>
        <begin position="92"/>
        <end position="158"/>
    </location>
</feature>
<keyword evidence="1" id="KW-0175">Coiled coil</keyword>
<organism evidence="2 3">
    <name type="scientific">Paramecium sonneborni</name>
    <dbReference type="NCBI Taxonomy" id="65129"/>
    <lineage>
        <taxon>Eukaryota</taxon>
        <taxon>Sar</taxon>
        <taxon>Alveolata</taxon>
        <taxon>Ciliophora</taxon>
        <taxon>Intramacronucleata</taxon>
        <taxon>Oligohymenophorea</taxon>
        <taxon>Peniculida</taxon>
        <taxon>Parameciidae</taxon>
        <taxon>Paramecium</taxon>
    </lineage>
</organism>
<evidence type="ECO:0000313" key="2">
    <source>
        <dbReference type="EMBL" id="CAD8120196.1"/>
    </source>
</evidence>
<reference evidence="2" key="1">
    <citation type="submission" date="2021-01" db="EMBL/GenBank/DDBJ databases">
        <authorList>
            <consortium name="Genoscope - CEA"/>
            <person name="William W."/>
        </authorList>
    </citation>
    <scope>NUCLEOTIDE SEQUENCE</scope>
</reference>
<sequence>MSQQLYEDLKIKDSISTHNKNLQDINKQFNQMMEFRNEKIISKTQQEVSSINNQEVQIMNKNNMLMFQNFLIDQIKQYEFCQEKCSQCHQLCKQFKNHIEISEKLKKQLDNQMKSLEDQLKNLKITNEEQEKQQRTKISQLDIEIDKAQNKLELFIIQKDANEIRDKQAKIAMMNYKFYDTKDECLKLSLFGIDQDNIEQPQTDIQVIIIQLIPELQSKKESDMEIINQQKVKIQDYDREYQSKEQSLSQIKITQNKYQEQIKRLDEQQEEKIANLEIIQSRINEIDIPNNENDVSASQIYIKQESQKIQEISKKIKEQQQIEQEKILEFQELQLLQQKDINLYFDKLNKEIEECELQTNQLDEKQIKN</sequence>
<dbReference type="Proteomes" id="UP000692954">
    <property type="component" value="Unassembled WGS sequence"/>
</dbReference>
<gene>
    <name evidence="2" type="ORF">PSON_ATCC_30995.1.T1250011</name>
</gene>
<accession>A0A8S1QWB9</accession>
<protein>
    <submittedName>
        <fullName evidence="2">Uncharacterized protein</fullName>
    </submittedName>
</protein>
<name>A0A8S1QWB9_9CILI</name>
<feature type="coiled-coil region" evidence="1">
    <location>
        <begin position="227"/>
        <end position="368"/>
    </location>
</feature>
<proteinExistence type="predicted"/>
<comment type="caution">
    <text evidence="2">The sequence shown here is derived from an EMBL/GenBank/DDBJ whole genome shotgun (WGS) entry which is preliminary data.</text>
</comment>
<evidence type="ECO:0000256" key="1">
    <source>
        <dbReference type="SAM" id="Coils"/>
    </source>
</evidence>
<keyword evidence="3" id="KW-1185">Reference proteome</keyword>
<evidence type="ECO:0000313" key="3">
    <source>
        <dbReference type="Proteomes" id="UP000692954"/>
    </source>
</evidence>